<dbReference type="GO" id="GO:0005634">
    <property type="term" value="C:nucleus"/>
    <property type="evidence" value="ECO:0007669"/>
    <property type="project" value="UniProtKB-SubCell"/>
</dbReference>
<gene>
    <name evidence="5" type="ORF">LIER_28720</name>
</gene>
<dbReference type="PANTHER" id="PTHR33669">
    <property type="entry name" value="PROTEIN NEGATIVE REGULATOR OF RESISTANCE"/>
    <property type="match status" value="1"/>
</dbReference>
<accession>A0AAV3RIE3</accession>
<comment type="caution">
    <text evidence="5">The sequence shown here is derived from an EMBL/GenBank/DDBJ whole genome shotgun (WGS) entry which is preliminary data.</text>
</comment>
<dbReference type="PANTHER" id="PTHR33669:SF14">
    <property type="entry name" value="NRR REPRESSOR HOMOLOG 3"/>
    <property type="match status" value="1"/>
</dbReference>
<evidence type="ECO:0000313" key="6">
    <source>
        <dbReference type="Proteomes" id="UP001454036"/>
    </source>
</evidence>
<evidence type="ECO:0000256" key="3">
    <source>
        <dbReference type="ARBA" id="ARBA00023242"/>
    </source>
</evidence>
<dbReference type="EMBL" id="BAABME010009658">
    <property type="protein sequence ID" value="GAA0175575.1"/>
    <property type="molecule type" value="Genomic_DNA"/>
</dbReference>
<dbReference type="AlphaFoldDB" id="A0AAV3RIE3"/>
<comment type="similarity">
    <text evidence="2">Belongs to the NPR1-interactor family.</text>
</comment>
<evidence type="ECO:0000313" key="5">
    <source>
        <dbReference type="EMBL" id="GAA0175575.1"/>
    </source>
</evidence>
<feature type="compositionally biased region" description="Basic residues" evidence="4">
    <location>
        <begin position="1"/>
        <end position="10"/>
    </location>
</feature>
<name>A0AAV3RIE3_LITER</name>
<reference evidence="5 6" key="1">
    <citation type="submission" date="2024-01" db="EMBL/GenBank/DDBJ databases">
        <title>The complete chloroplast genome sequence of Lithospermum erythrorhizon: insights into the phylogenetic relationship among Boraginaceae species and the maternal lineages of purple gromwells.</title>
        <authorList>
            <person name="Okada T."/>
            <person name="Watanabe K."/>
        </authorList>
    </citation>
    <scope>NUCLEOTIDE SEQUENCE [LARGE SCALE GENOMIC DNA]</scope>
</reference>
<dbReference type="Pfam" id="PF15699">
    <property type="entry name" value="NPR1_interact"/>
    <property type="match status" value="1"/>
</dbReference>
<feature type="compositionally biased region" description="Basic and acidic residues" evidence="4">
    <location>
        <begin position="109"/>
        <end position="120"/>
    </location>
</feature>
<feature type="region of interest" description="Disordered" evidence="4">
    <location>
        <begin position="1"/>
        <end position="25"/>
    </location>
</feature>
<evidence type="ECO:0000256" key="1">
    <source>
        <dbReference type="ARBA" id="ARBA00004123"/>
    </source>
</evidence>
<feature type="region of interest" description="Disordered" evidence="4">
    <location>
        <begin position="109"/>
        <end position="135"/>
    </location>
</feature>
<organism evidence="5 6">
    <name type="scientific">Lithospermum erythrorhizon</name>
    <name type="common">Purple gromwell</name>
    <name type="synonym">Lithospermum officinale var. erythrorhizon</name>
    <dbReference type="NCBI Taxonomy" id="34254"/>
    <lineage>
        <taxon>Eukaryota</taxon>
        <taxon>Viridiplantae</taxon>
        <taxon>Streptophyta</taxon>
        <taxon>Embryophyta</taxon>
        <taxon>Tracheophyta</taxon>
        <taxon>Spermatophyta</taxon>
        <taxon>Magnoliopsida</taxon>
        <taxon>eudicotyledons</taxon>
        <taxon>Gunneridae</taxon>
        <taxon>Pentapetalae</taxon>
        <taxon>asterids</taxon>
        <taxon>lamiids</taxon>
        <taxon>Boraginales</taxon>
        <taxon>Boraginaceae</taxon>
        <taxon>Boraginoideae</taxon>
        <taxon>Lithospermeae</taxon>
        <taxon>Lithospermum</taxon>
    </lineage>
</organism>
<dbReference type="Proteomes" id="UP001454036">
    <property type="component" value="Unassembled WGS sequence"/>
</dbReference>
<keyword evidence="3" id="KW-0539">Nucleus</keyword>
<evidence type="ECO:0000256" key="4">
    <source>
        <dbReference type="SAM" id="MobiDB-lite"/>
    </source>
</evidence>
<feature type="compositionally biased region" description="Basic and acidic residues" evidence="4">
    <location>
        <begin position="11"/>
        <end position="24"/>
    </location>
</feature>
<keyword evidence="6" id="KW-1185">Reference proteome</keyword>
<comment type="subcellular location">
    <subcellularLocation>
        <location evidence="1">Nucleus</location>
    </subcellularLocation>
</comment>
<protein>
    <submittedName>
        <fullName evidence="5">Uncharacterized protein</fullName>
    </submittedName>
</protein>
<proteinExistence type="inferred from homology"/>
<dbReference type="GO" id="GO:0010112">
    <property type="term" value="P:regulation of systemic acquired resistance"/>
    <property type="evidence" value="ECO:0007669"/>
    <property type="project" value="InterPro"/>
</dbReference>
<evidence type="ECO:0000256" key="2">
    <source>
        <dbReference type="ARBA" id="ARBA00009937"/>
    </source>
</evidence>
<dbReference type="InterPro" id="IPR031425">
    <property type="entry name" value="NPR1/NH1-interacting"/>
</dbReference>
<sequence length="139" mass="16032">MDAGDRKKRKVEFEQDTKQEKNDDQEVEEFFALIRSNREIRERMNMMNASSSAVKRVNIEQQNKVVNDNVPVAVAVEETPWKPTFRPEDFMEDGPSTSNQNVVFVLGEESLKKEENKEDEKKDDDDGGVHVGLNLNLFL</sequence>